<dbReference type="CDD" id="cd00077">
    <property type="entry name" value="HDc"/>
    <property type="match status" value="1"/>
</dbReference>
<feature type="domain" description="PDEase" evidence="5">
    <location>
        <begin position="2"/>
        <end position="374"/>
    </location>
</feature>
<evidence type="ECO:0000256" key="2">
    <source>
        <dbReference type="ARBA" id="ARBA00022801"/>
    </source>
</evidence>
<dbReference type="HOGENOM" id="CLU_013818_1_0_1"/>
<feature type="compositionally biased region" description="Polar residues" evidence="4">
    <location>
        <begin position="477"/>
        <end position="486"/>
    </location>
</feature>
<keyword evidence="7" id="KW-1185">Reference proteome</keyword>
<dbReference type="GO" id="GO:0046872">
    <property type="term" value="F:metal ion binding"/>
    <property type="evidence" value="ECO:0007669"/>
    <property type="project" value="UniProtKB-KW"/>
</dbReference>
<dbReference type="PROSITE" id="PS00126">
    <property type="entry name" value="PDEASE_I_1"/>
    <property type="match status" value="1"/>
</dbReference>
<evidence type="ECO:0000259" key="5">
    <source>
        <dbReference type="PROSITE" id="PS51845"/>
    </source>
</evidence>
<dbReference type="GO" id="GO:0007165">
    <property type="term" value="P:signal transduction"/>
    <property type="evidence" value="ECO:0007669"/>
    <property type="project" value="InterPro"/>
</dbReference>
<keyword evidence="2 3" id="KW-0378">Hydrolase</keyword>
<dbReference type="EMBL" id="KN818267">
    <property type="protein sequence ID" value="KIL62699.1"/>
    <property type="molecule type" value="Genomic_DNA"/>
</dbReference>
<comment type="similarity">
    <text evidence="3">Belongs to the cyclic nucleotide phosphodiesterase family.</text>
</comment>
<dbReference type="InterPro" id="IPR023174">
    <property type="entry name" value="PDEase_CS"/>
</dbReference>
<feature type="region of interest" description="Disordered" evidence="4">
    <location>
        <begin position="477"/>
        <end position="503"/>
    </location>
</feature>
<evidence type="ECO:0000313" key="6">
    <source>
        <dbReference type="EMBL" id="KIL62699.1"/>
    </source>
</evidence>
<dbReference type="GO" id="GO:0004114">
    <property type="term" value="F:3',5'-cyclic-nucleotide phosphodiesterase activity"/>
    <property type="evidence" value="ECO:0007669"/>
    <property type="project" value="InterPro"/>
</dbReference>
<accession>A0A0C2T7V2</accession>
<dbReference type="Pfam" id="PF00233">
    <property type="entry name" value="PDEase_I"/>
    <property type="match status" value="1"/>
</dbReference>
<gene>
    <name evidence="6" type="ORF">M378DRAFT_12635</name>
</gene>
<sequence>MLRTEFAELLSDMYKQTLHAVNDLHVEPVPATLPTPTRSRLIGILDRWHFEPYKLSEDELIACTLLLFELLFRIERMQDVVPVSMQQISAFVHHLRRIYRLENSYHNFEHALDVLQATYSYLREAGVVPPVGLLSFPNRMWKSKKVFDDGSLVTTLCPEEIFILFVAAIGHDVGHPGFSNHFMKTAESPLSKVYDGRSPLEHMHVQLLLRVMHQHDLGTIFNDQLKGPHLRKLLLTSVLATDMSVHSDFMDRLQRYLSRQQSTLCFRQTVLMQAILKCADISNPSRPYPVSQHWAGALMHEWAKQASYEKSLAFKPSVQESTSPLKEAKSQVFFIDHFAQPLLALTTRAIPEMKKFLHESDKNRNLWMTRVQELEARLPTPEDDDAPEQGADDFINVFPLTLPHSRQAMELRDDSFLSPSNGSTDSGLTSPVASEASFSMLEEHAAIRAAGKLGVRQQKIINRNSWCATSVPINHFTPTQQSTSSPLAHVHESSNGSSPTYAA</sequence>
<feature type="compositionally biased region" description="Polar residues" evidence="4">
    <location>
        <begin position="493"/>
        <end position="503"/>
    </location>
</feature>
<dbReference type="PANTHER" id="PTHR11347">
    <property type="entry name" value="CYCLIC NUCLEOTIDE PHOSPHODIESTERASE"/>
    <property type="match status" value="1"/>
</dbReference>
<dbReference type="Proteomes" id="UP000054549">
    <property type="component" value="Unassembled WGS sequence"/>
</dbReference>
<reference evidence="6 7" key="1">
    <citation type="submission" date="2014-04" db="EMBL/GenBank/DDBJ databases">
        <title>Evolutionary Origins and Diversification of the Mycorrhizal Mutualists.</title>
        <authorList>
            <consortium name="DOE Joint Genome Institute"/>
            <consortium name="Mycorrhizal Genomics Consortium"/>
            <person name="Kohler A."/>
            <person name="Kuo A."/>
            <person name="Nagy L.G."/>
            <person name="Floudas D."/>
            <person name="Copeland A."/>
            <person name="Barry K.W."/>
            <person name="Cichocki N."/>
            <person name="Veneault-Fourrey C."/>
            <person name="LaButti K."/>
            <person name="Lindquist E.A."/>
            <person name="Lipzen A."/>
            <person name="Lundell T."/>
            <person name="Morin E."/>
            <person name="Murat C."/>
            <person name="Riley R."/>
            <person name="Ohm R."/>
            <person name="Sun H."/>
            <person name="Tunlid A."/>
            <person name="Henrissat B."/>
            <person name="Grigoriev I.V."/>
            <person name="Hibbett D.S."/>
            <person name="Martin F."/>
        </authorList>
    </citation>
    <scope>NUCLEOTIDE SEQUENCE [LARGE SCALE GENOMIC DNA]</scope>
    <source>
        <strain evidence="6 7">Koide BX008</strain>
    </source>
</reference>
<name>A0A0C2T7V2_AMAMK</name>
<keyword evidence="1 3" id="KW-0479">Metal-binding</keyword>
<organism evidence="6 7">
    <name type="scientific">Amanita muscaria (strain Koide BX008)</name>
    <dbReference type="NCBI Taxonomy" id="946122"/>
    <lineage>
        <taxon>Eukaryota</taxon>
        <taxon>Fungi</taxon>
        <taxon>Dikarya</taxon>
        <taxon>Basidiomycota</taxon>
        <taxon>Agaricomycotina</taxon>
        <taxon>Agaricomycetes</taxon>
        <taxon>Agaricomycetidae</taxon>
        <taxon>Agaricales</taxon>
        <taxon>Pluteineae</taxon>
        <taxon>Amanitaceae</taxon>
        <taxon>Amanita</taxon>
    </lineage>
</organism>
<comment type="cofactor">
    <cofactor evidence="3">
        <name>a divalent metal cation</name>
        <dbReference type="ChEBI" id="CHEBI:60240"/>
    </cofactor>
    <text evidence="3">Binds 2 divalent metal cations per subunit. Site 1 may preferentially bind zinc ions, while site 2 has a preference for magnesium and/or manganese ions.</text>
</comment>
<dbReference type="SMART" id="SM00471">
    <property type="entry name" value="HDc"/>
    <property type="match status" value="1"/>
</dbReference>
<dbReference type="OrthoDB" id="546632at2759"/>
<dbReference type="EC" id="3.1.4.-" evidence="3"/>
<dbReference type="STRING" id="946122.A0A0C2T7V2"/>
<evidence type="ECO:0000256" key="4">
    <source>
        <dbReference type="SAM" id="MobiDB-lite"/>
    </source>
</evidence>
<dbReference type="PROSITE" id="PS51845">
    <property type="entry name" value="PDEASE_I_2"/>
    <property type="match status" value="1"/>
</dbReference>
<dbReference type="InterPro" id="IPR036971">
    <property type="entry name" value="PDEase_catalytic_dom_sf"/>
</dbReference>
<dbReference type="InParanoid" id="A0A0C2T7V2"/>
<proteinExistence type="inferred from homology"/>
<dbReference type="InterPro" id="IPR002073">
    <property type="entry name" value="PDEase_catalytic_dom"/>
</dbReference>
<dbReference type="Gene3D" id="1.10.1300.10">
    <property type="entry name" value="3'5'-cyclic nucleotide phosphodiesterase, catalytic domain"/>
    <property type="match status" value="1"/>
</dbReference>
<dbReference type="InterPro" id="IPR003607">
    <property type="entry name" value="HD/PDEase_dom"/>
</dbReference>
<dbReference type="AlphaFoldDB" id="A0A0C2T7V2"/>
<dbReference type="SUPFAM" id="SSF109604">
    <property type="entry name" value="HD-domain/PDEase-like"/>
    <property type="match status" value="1"/>
</dbReference>
<evidence type="ECO:0000256" key="3">
    <source>
        <dbReference type="RuleBase" id="RU363067"/>
    </source>
</evidence>
<protein>
    <recommendedName>
        <fullName evidence="3">Phosphodiesterase</fullName>
        <ecNumber evidence="3">3.1.4.-</ecNumber>
    </recommendedName>
</protein>
<evidence type="ECO:0000256" key="1">
    <source>
        <dbReference type="ARBA" id="ARBA00022723"/>
    </source>
</evidence>
<evidence type="ECO:0000313" key="7">
    <source>
        <dbReference type="Proteomes" id="UP000054549"/>
    </source>
</evidence>